<proteinExistence type="predicted"/>
<accession>A0A3P8DW82</accession>
<dbReference type="Proteomes" id="UP000277204">
    <property type="component" value="Unassembled WGS sequence"/>
</dbReference>
<organism evidence="1 2">
    <name type="scientific">Schistosoma margrebowiei</name>
    <dbReference type="NCBI Taxonomy" id="48269"/>
    <lineage>
        <taxon>Eukaryota</taxon>
        <taxon>Metazoa</taxon>
        <taxon>Spiralia</taxon>
        <taxon>Lophotrochozoa</taxon>
        <taxon>Platyhelminthes</taxon>
        <taxon>Trematoda</taxon>
        <taxon>Digenea</taxon>
        <taxon>Strigeidida</taxon>
        <taxon>Schistosomatoidea</taxon>
        <taxon>Schistosomatidae</taxon>
        <taxon>Schistosoma</taxon>
    </lineage>
</organism>
<keyword evidence="2" id="KW-1185">Reference proteome</keyword>
<reference evidence="1 2" key="1">
    <citation type="submission" date="2018-11" db="EMBL/GenBank/DDBJ databases">
        <authorList>
            <consortium name="Pathogen Informatics"/>
        </authorList>
    </citation>
    <scope>NUCLEOTIDE SEQUENCE [LARGE SCALE GENOMIC DNA]</scope>
    <source>
        <strain evidence="1 2">Zambia</strain>
    </source>
</reference>
<name>A0A3P8DW82_9TREM</name>
<protein>
    <submittedName>
        <fullName evidence="1">Uncharacterized protein</fullName>
    </submittedName>
</protein>
<sequence>MLATEPVQETSQESFKRKLDLFLRTRDSTLLQFINFLKLYYR</sequence>
<dbReference type="AlphaFoldDB" id="A0A3P8DW82"/>
<evidence type="ECO:0000313" key="1">
    <source>
        <dbReference type="EMBL" id="VDP36364.1"/>
    </source>
</evidence>
<dbReference type="EMBL" id="UZAI01018374">
    <property type="protein sequence ID" value="VDP36364.1"/>
    <property type="molecule type" value="Genomic_DNA"/>
</dbReference>
<gene>
    <name evidence="1" type="ORF">SMRZ_LOCUS20595</name>
</gene>
<evidence type="ECO:0000313" key="2">
    <source>
        <dbReference type="Proteomes" id="UP000277204"/>
    </source>
</evidence>